<dbReference type="AlphaFoldDB" id="C2FZD2"/>
<protein>
    <submittedName>
        <fullName evidence="1">Uncharacterized protein</fullName>
    </submittedName>
</protein>
<comment type="caution">
    <text evidence="1">The sequence shown here is derived from an EMBL/GenBank/DDBJ whole genome shotgun (WGS) entry which is preliminary data.</text>
</comment>
<reference evidence="1 2" key="1">
    <citation type="submission" date="2009-01" db="EMBL/GenBank/DDBJ databases">
        <authorList>
            <person name="Qin X."/>
            <person name="Bachman B."/>
            <person name="Battles P."/>
            <person name="Bell A."/>
            <person name="Bess C."/>
            <person name="Bickham C."/>
            <person name="Chaboub L."/>
            <person name="Chen D."/>
            <person name="Coyle M."/>
            <person name="Deiros D.R."/>
            <person name="Dinh H."/>
            <person name="Forbes L."/>
            <person name="Fowler G."/>
            <person name="Francisco L."/>
            <person name="Fu Q."/>
            <person name="Gubbala S."/>
            <person name="Hale W."/>
            <person name="Han Y."/>
            <person name="Hemphill L."/>
            <person name="Highlander S.K."/>
            <person name="Hirani K."/>
            <person name="Hogues M."/>
            <person name="Jackson L."/>
            <person name="Jakkamsetti A."/>
            <person name="Javaid M."/>
            <person name="Jiang H."/>
            <person name="Korchina V."/>
            <person name="Kovar C."/>
            <person name="Lara F."/>
            <person name="Lee S."/>
            <person name="Mata R."/>
            <person name="Mathew T."/>
            <person name="Moen C."/>
            <person name="Morales K."/>
            <person name="Munidasa M."/>
            <person name="Nazareth L."/>
            <person name="Ngo R."/>
            <person name="Nguyen L."/>
            <person name="Okwuonu G."/>
            <person name="Ongeri F."/>
            <person name="Patil S."/>
            <person name="Petrosino J."/>
            <person name="Pham C."/>
            <person name="Pham P."/>
            <person name="Pu L.-L."/>
            <person name="Puazo M."/>
            <person name="Raj R."/>
            <person name="Reid J."/>
            <person name="Rouhana J."/>
            <person name="Saada N."/>
            <person name="Shang Y."/>
            <person name="Simmons D."/>
            <person name="Thornton R."/>
            <person name="Warren J."/>
            <person name="Weissenberger G."/>
            <person name="Zhang J."/>
            <person name="Zhang L."/>
            <person name="Zhou C."/>
            <person name="Zhu D."/>
            <person name="Muzny D."/>
            <person name="Worley K."/>
            <person name="Gibbs R."/>
        </authorList>
    </citation>
    <scope>NUCLEOTIDE SEQUENCE [LARGE SCALE GENOMIC DNA]</scope>
    <source>
        <strain evidence="1 2">ATCC 33300</strain>
    </source>
</reference>
<sequence length="51" mass="6239">MQTDRKYMLRQKGIIVSQEQKYANKVQIIVKAKIFIKTNPVYYNFRNFRVQ</sequence>
<name>C2FZD2_SPHSI</name>
<evidence type="ECO:0000313" key="2">
    <source>
        <dbReference type="Proteomes" id="UP000006241"/>
    </source>
</evidence>
<accession>C2FZD2</accession>
<dbReference type="Proteomes" id="UP000006241">
    <property type="component" value="Unassembled WGS sequence"/>
</dbReference>
<dbReference type="HOGENOM" id="CLU_3103962_0_0_10"/>
<evidence type="ECO:0000313" key="1">
    <source>
        <dbReference type="EMBL" id="EEI91741.1"/>
    </source>
</evidence>
<proteinExistence type="predicted"/>
<organism evidence="1 2">
    <name type="scientific">Sphingobacterium spiritivorum ATCC 33300</name>
    <dbReference type="NCBI Taxonomy" id="525372"/>
    <lineage>
        <taxon>Bacteria</taxon>
        <taxon>Pseudomonadati</taxon>
        <taxon>Bacteroidota</taxon>
        <taxon>Sphingobacteriia</taxon>
        <taxon>Sphingobacteriales</taxon>
        <taxon>Sphingobacteriaceae</taxon>
        <taxon>Sphingobacterium</taxon>
    </lineage>
</organism>
<dbReference type="EMBL" id="ACHB01000067">
    <property type="protein sequence ID" value="EEI91741.1"/>
    <property type="molecule type" value="Genomic_DNA"/>
</dbReference>
<gene>
    <name evidence="1" type="ORF">HMPREF0765_2688</name>
</gene>